<sequence>MGSDDYSVKIRKIEGCDSVCGAVARVSRGPPGTCSSAAREVTKAVGAIDMLSSHKNGQTNVIKCEEQLSSVDSGELSRKIEYVNGNSAHHLRQGEFQSPCKARKVSQTSLTSFVKPRPSHTDGFSGPSAIDNFKDLFKKSLKRSISLVDNNDLVGQRSLPCDRRVERKASKLSSKSKHDSTIMKACGSTSFTFTSGGNNLLGLYGLKSSDSDITQLADDLSIVELLEGTFENPSSSNEKTKKFANSNDSIMPLVRKAFSVLQPLKPAKSENLEGSDTVTSNKMSTDIQTSVPMDEGCNGDDNGEPSTTEMCTASKNYGNSETPDRQSMSFQSCLFQPKDLWDKLEPTAPIDLDSLILEGSKSALPSRSLSDPRLGKPVAKHGCLPAFTWSNAFNGISRSSSDAAKLLNSRNSCQAKWTSIATTCSFSVNSGDCYSNLDSIQFKEDLVPLVQRGKAMPLSKIFSQEPSIAPKQEGISTSSAVCPLSSNSHQTDKERHCPIIFAAAQTLYRISMSSSRGNVELFKPSKLIKQEKPKWSKKPEEAVVNAATSGSKNRSQGNELTPLKKSRISNIELTYRKTSISWSAPRSSRSSQSLSIRESLTSISKQPCTVTPASRALGKAFGGHKRQGRSIPLFWGRRDGLG</sequence>
<reference evidence="2" key="1">
    <citation type="journal article" date="2023" name="Front. Plant Sci.">
        <title>Chromosomal-level genome assembly of Melastoma candidum provides insights into trichome evolution.</title>
        <authorList>
            <person name="Zhong Y."/>
            <person name="Wu W."/>
            <person name="Sun C."/>
            <person name="Zou P."/>
            <person name="Liu Y."/>
            <person name="Dai S."/>
            <person name="Zhou R."/>
        </authorList>
    </citation>
    <scope>NUCLEOTIDE SEQUENCE [LARGE SCALE GENOMIC DNA]</scope>
</reference>
<comment type="caution">
    <text evidence="1">The sequence shown here is derived from an EMBL/GenBank/DDBJ whole genome shotgun (WGS) entry which is preliminary data.</text>
</comment>
<keyword evidence="2" id="KW-1185">Reference proteome</keyword>
<evidence type="ECO:0000313" key="2">
    <source>
        <dbReference type="Proteomes" id="UP001057402"/>
    </source>
</evidence>
<evidence type="ECO:0000313" key="1">
    <source>
        <dbReference type="EMBL" id="KAI4310352.1"/>
    </source>
</evidence>
<name>A0ACB9LFW1_9MYRT</name>
<accession>A0ACB9LFW1</accession>
<organism evidence="1 2">
    <name type="scientific">Melastoma candidum</name>
    <dbReference type="NCBI Taxonomy" id="119954"/>
    <lineage>
        <taxon>Eukaryota</taxon>
        <taxon>Viridiplantae</taxon>
        <taxon>Streptophyta</taxon>
        <taxon>Embryophyta</taxon>
        <taxon>Tracheophyta</taxon>
        <taxon>Spermatophyta</taxon>
        <taxon>Magnoliopsida</taxon>
        <taxon>eudicotyledons</taxon>
        <taxon>Gunneridae</taxon>
        <taxon>Pentapetalae</taxon>
        <taxon>rosids</taxon>
        <taxon>malvids</taxon>
        <taxon>Myrtales</taxon>
        <taxon>Melastomataceae</taxon>
        <taxon>Melastomatoideae</taxon>
        <taxon>Melastomateae</taxon>
        <taxon>Melastoma</taxon>
    </lineage>
</organism>
<proteinExistence type="predicted"/>
<gene>
    <name evidence="1" type="ORF">MLD38_035335</name>
</gene>
<dbReference type="Proteomes" id="UP001057402">
    <property type="component" value="Chromosome 11"/>
</dbReference>
<protein>
    <submittedName>
        <fullName evidence="1">Uncharacterized protein</fullName>
    </submittedName>
</protein>
<dbReference type="EMBL" id="CM042890">
    <property type="protein sequence ID" value="KAI4310352.1"/>
    <property type="molecule type" value="Genomic_DNA"/>
</dbReference>